<dbReference type="InterPro" id="IPR050416">
    <property type="entry name" value="FAD-linked_Oxidoreductase"/>
</dbReference>
<keyword evidence="5" id="KW-0560">Oxidoreductase</keyword>
<protein>
    <recommendedName>
        <fullName evidence="6">FAD-binding PCMH-type domain-containing protein</fullName>
    </recommendedName>
</protein>
<dbReference type="Proteomes" id="UP000054144">
    <property type="component" value="Unassembled WGS sequence"/>
</dbReference>
<evidence type="ECO:0000256" key="3">
    <source>
        <dbReference type="ARBA" id="ARBA00022630"/>
    </source>
</evidence>
<dbReference type="GO" id="GO:0016491">
    <property type="term" value="F:oxidoreductase activity"/>
    <property type="evidence" value="ECO:0007669"/>
    <property type="project" value="UniProtKB-KW"/>
</dbReference>
<dbReference type="Pfam" id="PF08031">
    <property type="entry name" value="BBE"/>
    <property type="match status" value="1"/>
</dbReference>
<dbReference type="GO" id="GO:0071949">
    <property type="term" value="F:FAD binding"/>
    <property type="evidence" value="ECO:0007669"/>
    <property type="project" value="InterPro"/>
</dbReference>
<evidence type="ECO:0000256" key="4">
    <source>
        <dbReference type="ARBA" id="ARBA00022827"/>
    </source>
</evidence>
<evidence type="ECO:0000256" key="1">
    <source>
        <dbReference type="ARBA" id="ARBA00001974"/>
    </source>
</evidence>
<feature type="domain" description="FAD-binding PCMH-type" evidence="6">
    <location>
        <begin position="237"/>
        <end position="417"/>
    </location>
</feature>
<comment type="similarity">
    <text evidence="2">Belongs to the oxygen-dependent FAD-linked oxidoreductase family.</text>
</comment>
<dbReference type="InterPro" id="IPR016169">
    <property type="entry name" value="FAD-bd_PCMH_sub2"/>
</dbReference>
<name>A0A0D7A836_9AGAR</name>
<accession>A0A0D7A836</accession>
<proteinExistence type="inferred from homology"/>
<evidence type="ECO:0000256" key="2">
    <source>
        <dbReference type="ARBA" id="ARBA00005466"/>
    </source>
</evidence>
<reference evidence="7 8" key="1">
    <citation type="journal article" date="2015" name="Fungal Genet. Biol.">
        <title>Evolution of novel wood decay mechanisms in Agaricales revealed by the genome sequences of Fistulina hepatica and Cylindrobasidium torrendii.</title>
        <authorList>
            <person name="Floudas D."/>
            <person name="Held B.W."/>
            <person name="Riley R."/>
            <person name="Nagy L.G."/>
            <person name="Koehler G."/>
            <person name="Ransdell A.S."/>
            <person name="Younus H."/>
            <person name="Chow J."/>
            <person name="Chiniquy J."/>
            <person name="Lipzen A."/>
            <person name="Tritt A."/>
            <person name="Sun H."/>
            <person name="Haridas S."/>
            <person name="LaButti K."/>
            <person name="Ohm R.A."/>
            <person name="Kues U."/>
            <person name="Blanchette R.A."/>
            <person name="Grigoriev I.V."/>
            <person name="Minto R.E."/>
            <person name="Hibbett D.S."/>
        </authorList>
    </citation>
    <scope>NUCLEOTIDE SEQUENCE [LARGE SCALE GENOMIC DNA]</scope>
    <source>
        <strain evidence="7 8">ATCC 64428</strain>
    </source>
</reference>
<keyword evidence="3" id="KW-0285">Flavoprotein</keyword>
<comment type="cofactor">
    <cofactor evidence="1">
        <name>FAD</name>
        <dbReference type="ChEBI" id="CHEBI:57692"/>
    </cofactor>
</comment>
<dbReference type="Gene3D" id="3.30.43.10">
    <property type="entry name" value="Uridine Diphospho-n-acetylenolpyruvylglucosamine Reductase, domain 2"/>
    <property type="match status" value="1"/>
</dbReference>
<dbReference type="InterPro" id="IPR016166">
    <property type="entry name" value="FAD-bd_PCMH"/>
</dbReference>
<dbReference type="InterPro" id="IPR016167">
    <property type="entry name" value="FAD-bd_PCMH_sub1"/>
</dbReference>
<evidence type="ECO:0000313" key="7">
    <source>
        <dbReference type="EMBL" id="KIY46091.1"/>
    </source>
</evidence>
<dbReference type="PANTHER" id="PTHR42973:SF39">
    <property type="entry name" value="FAD-BINDING PCMH-TYPE DOMAIN-CONTAINING PROTEIN"/>
    <property type="match status" value="1"/>
</dbReference>
<keyword evidence="8" id="KW-1185">Reference proteome</keyword>
<dbReference type="InterPro" id="IPR012951">
    <property type="entry name" value="BBE"/>
</dbReference>
<dbReference type="Gene3D" id="3.40.462.20">
    <property type="match status" value="1"/>
</dbReference>
<evidence type="ECO:0000313" key="8">
    <source>
        <dbReference type="Proteomes" id="UP000054144"/>
    </source>
</evidence>
<dbReference type="SUPFAM" id="SSF56176">
    <property type="entry name" value="FAD-binding/transporter-associated domain-like"/>
    <property type="match status" value="2"/>
</dbReference>
<gene>
    <name evidence="7" type="ORF">FISHEDRAFT_48116</name>
</gene>
<dbReference type="AlphaFoldDB" id="A0A0D7A836"/>
<evidence type="ECO:0000256" key="5">
    <source>
        <dbReference type="ARBA" id="ARBA00023002"/>
    </source>
</evidence>
<dbReference type="EMBL" id="KN882043">
    <property type="protein sequence ID" value="KIY46091.1"/>
    <property type="molecule type" value="Genomic_DNA"/>
</dbReference>
<evidence type="ECO:0000259" key="6">
    <source>
        <dbReference type="PROSITE" id="PS51387"/>
    </source>
</evidence>
<dbReference type="PROSITE" id="PS51387">
    <property type="entry name" value="FAD_PCMH"/>
    <property type="match status" value="1"/>
</dbReference>
<keyword evidence="4" id="KW-0274">FAD</keyword>
<dbReference type="Gene3D" id="3.30.465.10">
    <property type="match status" value="1"/>
</dbReference>
<dbReference type="PANTHER" id="PTHR42973">
    <property type="entry name" value="BINDING OXIDOREDUCTASE, PUTATIVE (AFU_ORTHOLOGUE AFUA_1G17690)-RELATED"/>
    <property type="match status" value="1"/>
</dbReference>
<organism evidence="7 8">
    <name type="scientific">Fistulina hepatica ATCC 64428</name>
    <dbReference type="NCBI Taxonomy" id="1128425"/>
    <lineage>
        <taxon>Eukaryota</taxon>
        <taxon>Fungi</taxon>
        <taxon>Dikarya</taxon>
        <taxon>Basidiomycota</taxon>
        <taxon>Agaricomycotina</taxon>
        <taxon>Agaricomycetes</taxon>
        <taxon>Agaricomycetidae</taxon>
        <taxon>Agaricales</taxon>
        <taxon>Fistulinaceae</taxon>
        <taxon>Fistulina</taxon>
    </lineage>
</organism>
<sequence length="685" mass="73863">MTTSLAIELTSLIRGEVYSDEHPSFSERCRIFNGNVVASPRLVACPLNAHDVSAIVKFCRKHHLSPSVKAGGFGTGGWAVKGDVVIDLSKIIGVDLESPGEDGSYTSIKDMLAPNDKGKGVIKPSTTNAVKRRREDLEVSDSLRPSYGSVRQYDDASAAVANFLHGPPLSPDLFLPAVRRRLDIEGNSSVPAALVPAEIDSGHQAEDILDPADGAGPLSSLPTPLHLEGAGVLRTPANGSPFGYLDNSANASAFSAPHIVQAPYPPGSTSGRWTGTSAVATTAAAPLGSLSMPGEAVATHPHVYVTFGSGMKQKDVDMYTASHPVPADPSTGDYIPYHVPMAAHPVGSSIAILGGFGFLSRLHGLSIDNLVEIEMVLADGTIVVADENNHPDLFWAVRGAGSIFGVATRYKMKAYPVPVVFAGNLIYRFHRATAGSLIRHFRDCIKGAPRELYADVLLTAGPAGKDSLVVIQMCYIGNRERGQEFLAAISSWDGERCLLNEVDEKSFLHQQNSVAQVLRAKAGRRWFIRSVLISSLPDDLINQTVMQFSDSPLGCTWLFELAGGALCDFETETCVSKEKREAAFTIAALHQWEMDVDDPRCKSSAEDWLFEMLKPVHTDGGGPLPCFLGRRESTARIQSCFGKNWGRLCEVKKKYDPDGVFKCNFWPLDGDGNEVDADYREPPSP</sequence>
<dbReference type="OrthoDB" id="9996127at2759"/>
<dbReference type="InterPro" id="IPR036318">
    <property type="entry name" value="FAD-bd_PCMH-like_sf"/>
</dbReference>